<comment type="catalytic activity">
    <reaction evidence="1">
        <text>ATP + protein L-histidine = ADP + protein N-phospho-L-histidine.</text>
        <dbReference type="EC" id="2.7.13.3"/>
    </reaction>
</comment>
<keyword evidence="3" id="KW-0597">Phosphoprotein</keyword>
<evidence type="ECO:0000313" key="11">
    <source>
        <dbReference type="Proteomes" id="UP000280881"/>
    </source>
</evidence>
<dbReference type="SMART" id="SM00091">
    <property type="entry name" value="PAS"/>
    <property type="match status" value="1"/>
</dbReference>
<dbReference type="CDD" id="cd00082">
    <property type="entry name" value="HisKA"/>
    <property type="match status" value="1"/>
</dbReference>
<accession>A0A420W9S5</accession>
<dbReference type="RefSeq" id="WP_121170535.1">
    <property type="nucleotide sequence ID" value="NZ_RBIE01000001.1"/>
</dbReference>
<keyword evidence="11" id="KW-1185">Reference proteome</keyword>
<keyword evidence="5" id="KW-0547">Nucleotide-binding</keyword>
<dbReference type="SMART" id="SM00387">
    <property type="entry name" value="HATPase_c"/>
    <property type="match status" value="1"/>
</dbReference>
<evidence type="ECO:0000256" key="5">
    <source>
        <dbReference type="ARBA" id="ARBA00022741"/>
    </source>
</evidence>
<keyword evidence="7" id="KW-0067">ATP-binding</keyword>
<gene>
    <name evidence="10" type="ORF">C7457_0974</name>
</gene>
<dbReference type="EMBL" id="RBIE01000001">
    <property type="protein sequence ID" value="RKQ64083.1"/>
    <property type="molecule type" value="Genomic_DNA"/>
</dbReference>
<dbReference type="Gene3D" id="3.30.450.20">
    <property type="entry name" value="PAS domain"/>
    <property type="match status" value="1"/>
</dbReference>
<dbReference type="Pfam" id="PF02518">
    <property type="entry name" value="HATPase_c"/>
    <property type="match status" value="1"/>
</dbReference>
<protein>
    <recommendedName>
        <fullName evidence="2">histidine kinase</fullName>
        <ecNumber evidence="2">2.7.13.3</ecNumber>
    </recommendedName>
</protein>
<evidence type="ECO:0000256" key="8">
    <source>
        <dbReference type="ARBA" id="ARBA00023012"/>
    </source>
</evidence>
<dbReference type="Gene3D" id="3.30.565.10">
    <property type="entry name" value="Histidine kinase-like ATPase, C-terminal domain"/>
    <property type="match status" value="1"/>
</dbReference>
<reference evidence="10 11" key="1">
    <citation type="submission" date="2018-10" db="EMBL/GenBank/DDBJ databases">
        <title>Genomic Encyclopedia of Type Strains, Phase IV (KMG-IV): sequencing the most valuable type-strain genomes for metagenomic binning, comparative biology and taxonomic classification.</title>
        <authorList>
            <person name="Goeker M."/>
        </authorList>
    </citation>
    <scope>NUCLEOTIDE SEQUENCE [LARGE SCALE GENOMIC DNA]</scope>
    <source>
        <strain evidence="10 11">DSM 15521</strain>
    </source>
</reference>
<dbReference type="Proteomes" id="UP000280881">
    <property type="component" value="Unassembled WGS sequence"/>
</dbReference>
<dbReference type="SUPFAM" id="SSF47384">
    <property type="entry name" value="Homodimeric domain of signal transducing histidine kinase"/>
    <property type="match status" value="1"/>
</dbReference>
<evidence type="ECO:0000256" key="2">
    <source>
        <dbReference type="ARBA" id="ARBA00012438"/>
    </source>
</evidence>
<keyword evidence="8" id="KW-0902">Two-component regulatory system</keyword>
<dbReference type="InterPro" id="IPR005467">
    <property type="entry name" value="His_kinase_dom"/>
</dbReference>
<dbReference type="InterPro" id="IPR003661">
    <property type="entry name" value="HisK_dim/P_dom"/>
</dbReference>
<dbReference type="EC" id="2.7.13.3" evidence="2"/>
<dbReference type="GO" id="GO:0005524">
    <property type="term" value="F:ATP binding"/>
    <property type="evidence" value="ECO:0007669"/>
    <property type="project" value="UniProtKB-KW"/>
</dbReference>
<evidence type="ECO:0000313" key="10">
    <source>
        <dbReference type="EMBL" id="RKQ64083.1"/>
    </source>
</evidence>
<organism evidence="10 11">
    <name type="scientific">Thermovibrio guaymasensis</name>
    <dbReference type="NCBI Taxonomy" id="240167"/>
    <lineage>
        <taxon>Bacteria</taxon>
        <taxon>Pseudomonadati</taxon>
        <taxon>Aquificota</taxon>
        <taxon>Aquificia</taxon>
        <taxon>Desulfurobacteriales</taxon>
        <taxon>Desulfurobacteriaceae</taxon>
        <taxon>Thermovibrio</taxon>
    </lineage>
</organism>
<keyword evidence="6 10" id="KW-0418">Kinase</keyword>
<dbReference type="InterPro" id="IPR036097">
    <property type="entry name" value="HisK_dim/P_sf"/>
</dbReference>
<comment type="caution">
    <text evidence="10">The sequence shown here is derived from an EMBL/GenBank/DDBJ whole genome shotgun (WGS) entry which is preliminary data.</text>
</comment>
<proteinExistence type="predicted"/>
<feature type="domain" description="Histidine kinase" evidence="9">
    <location>
        <begin position="115"/>
        <end position="324"/>
    </location>
</feature>
<dbReference type="PRINTS" id="PR00344">
    <property type="entry name" value="BCTRLSENSOR"/>
</dbReference>
<dbReference type="InterPro" id="IPR003594">
    <property type="entry name" value="HATPase_dom"/>
</dbReference>
<dbReference type="CDD" id="cd00075">
    <property type="entry name" value="HATPase"/>
    <property type="match status" value="1"/>
</dbReference>
<name>A0A420W9S5_9BACT</name>
<evidence type="ECO:0000256" key="7">
    <source>
        <dbReference type="ARBA" id="ARBA00022840"/>
    </source>
</evidence>
<evidence type="ECO:0000256" key="6">
    <source>
        <dbReference type="ARBA" id="ARBA00022777"/>
    </source>
</evidence>
<evidence type="ECO:0000256" key="4">
    <source>
        <dbReference type="ARBA" id="ARBA00022679"/>
    </source>
</evidence>
<keyword evidence="4" id="KW-0808">Transferase</keyword>
<dbReference type="InterPro" id="IPR000014">
    <property type="entry name" value="PAS"/>
</dbReference>
<dbReference type="Pfam" id="PF00512">
    <property type="entry name" value="HisKA"/>
    <property type="match status" value="1"/>
</dbReference>
<evidence type="ECO:0000256" key="1">
    <source>
        <dbReference type="ARBA" id="ARBA00000085"/>
    </source>
</evidence>
<dbReference type="OrthoDB" id="9784397at2"/>
<dbReference type="SUPFAM" id="SSF55874">
    <property type="entry name" value="ATPase domain of HSP90 chaperone/DNA topoisomerase II/histidine kinase"/>
    <property type="match status" value="1"/>
</dbReference>
<dbReference type="Gene3D" id="1.10.287.130">
    <property type="match status" value="1"/>
</dbReference>
<dbReference type="SMART" id="SM00388">
    <property type="entry name" value="HisKA"/>
    <property type="match status" value="1"/>
</dbReference>
<evidence type="ECO:0000256" key="3">
    <source>
        <dbReference type="ARBA" id="ARBA00022553"/>
    </source>
</evidence>
<dbReference type="InterPro" id="IPR004358">
    <property type="entry name" value="Sig_transdc_His_kin-like_C"/>
</dbReference>
<sequence>MELEDLLFSHPFPLVIVNQRGEVEKVNQKFELFLNRSEKYLRGRKLSQLLSSPEIDKQIERSFKGEIEVIGYRLKDTFVHFSPFFVSSVKKGVLVIFEPVPENPFTGNFHLFLKGLSHEIMNPLGGIKGAAKLFKELKVYDEELANVIIGEVERIERLLKDISKGYDFSKPSFKHENIHRVIQKAVNLFSHRINSMGVKVNYTFDPSLPEIPVDPDKLTQAFINIVKNALEAMENSKRRELTVETGYAIRPADFIYVNFLDTGRGMDEEELDNLFLPFFTTKEKGSGLGLFIVREIVKGHGGEVRVKSEKGVGTQVTVLIPMKRRDGKDLSC</sequence>
<dbReference type="PANTHER" id="PTHR43065:SF10">
    <property type="entry name" value="PEROXIDE STRESS-ACTIVATED HISTIDINE KINASE MAK3"/>
    <property type="match status" value="1"/>
</dbReference>
<dbReference type="GO" id="GO:0000155">
    <property type="term" value="F:phosphorelay sensor kinase activity"/>
    <property type="evidence" value="ECO:0007669"/>
    <property type="project" value="InterPro"/>
</dbReference>
<dbReference type="CDD" id="cd00130">
    <property type="entry name" value="PAS"/>
    <property type="match status" value="1"/>
</dbReference>
<evidence type="ECO:0000259" key="9">
    <source>
        <dbReference type="PROSITE" id="PS50109"/>
    </source>
</evidence>
<dbReference type="PANTHER" id="PTHR43065">
    <property type="entry name" value="SENSOR HISTIDINE KINASE"/>
    <property type="match status" value="1"/>
</dbReference>
<dbReference type="AlphaFoldDB" id="A0A420W9S5"/>
<dbReference type="PROSITE" id="PS50109">
    <property type="entry name" value="HIS_KIN"/>
    <property type="match status" value="1"/>
</dbReference>
<dbReference type="InterPro" id="IPR036890">
    <property type="entry name" value="HATPase_C_sf"/>
</dbReference>